<dbReference type="GO" id="GO:0005634">
    <property type="term" value="C:nucleus"/>
    <property type="evidence" value="ECO:0007669"/>
    <property type="project" value="TreeGrafter"/>
</dbReference>
<name>A0A9P8PBG1_9ASCO</name>
<dbReference type="EMBL" id="JAEUBE010000158">
    <property type="protein sequence ID" value="KAH3668277.1"/>
    <property type="molecule type" value="Genomic_DNA"/>
</dbReference>
<dbReference type="GeneID" id="70233998"/>
<evidence type="ECO:0000256" key="8">
    <source>
        <dbReference type="SAM" id="Coils"/>
    </source>
</evidence>
<dbReference type="GO" id="GO:0008017">
    <property type="term" value="F:microtubule binding"/>
    <property type="evidence" value="ECO:0007669"/>
    <property type="project" value="InterPro"/>
</dbReference>
<evidence type="ECO:0000256" key="9">
    <source>
        <dbReference type="SAM" id="MobiDB-lite"/>
    </source>
</evidence>
<dbReference type="InterPro" id="IPR027417">
    <property type="entry name" value="P-loop_NTPase"/>
</dbReference>
<sequence length="796" mass="91050">MDLHLRARQFSGETEPVFVQNGSKKHQIDLPKYESSFGFKSVTQEPESLFETVGKPMLDDRLFRGLDCLLFTLGPSNSGKTHTVFNRETGMATKSLEYVFQRLSQYGQISSNYKKLSGLMSNLQNGNSSRVPLVDSEYAVTMSMFEIYNDSIKDILMNSTTRSRSFLDIITDPTDQKLKPYNLSQFLVSDYDSAARVLQRGLNHRKTGTTQVNRESSRSHCFVFINVVRIIGRVVNSSRLTIADLAGLERSKLSQTSGLNLKEGGFTNASLTQLGRCLELVATRQFNKSLLRTNKLTRLIFHDYVKNKSLISIIVTLDPAGDEGLILQTLRYVNPVQYQSVPRHISSASSQTKSSTDTKAQYELLCEIDTLKAYQHKLEAKVLKLEEEVVKTEVRVRQELYEENESKLNQIAVEHKNEVHRLTQEHMDSADAKLKEVSQCYQEKIESQIKAKEEELSNVKELVEELKQKCENLGQHNETLETEIVGLKEQDSEKLKLMEKQLEETRNESENVRKLADEAEQQRRKMESDLSMKESEIVMLMGNYDTLKAESASQQQNFEQELEKMKRQHESAIESQTKQHRDNMEALKTKYEQEAESLRERLTCVTKELEVNNIMMMEFQSTHDKQVAEMGQNDEKTAKELEAKEKQIDELKTKLQQLEAKSKKDIRDLRSQLESAKTKMSVIDSVDRSKAFSRSPTRSPAKSPYLFPTDLYGTGLNEPVSIFEDVSPQRESAVRKSPSRKKKKKADKAEQSDALQPTNKLVENPVFSGKHIISPTKSNRKKLRRVDMEEDLAISD</sequence>
<feature type="region of interest" description="Disordered" evidence="9">
    <location>
        <begin position="687"/>
        <end position="706"/>
    </location>
</feature>
<dbReference type="SUPFAM" id="SSF52540">
    <property type="entry name" value="P-loop containing nucleoside triphosphate hydrolases"/>
    <property type="match status" value="1"/>
</dbReference>
<keyword evidence="5 7" id="KW-0505">Motor protein</keyword>
<dbReference type="GO" id="GO:0005524">
    <property type="term" value="F:ATP binding"/>
    <property type="evidence" value="ECO:0007669"/>
    <property type="project" value="UniProtKB-UniRule"/>
</dbReference>
<dbReference type="PROSITE" id="PS50067">
    <property type="entry name" value="KINESIN_MOTOR_2"/>
    <property type="match status" value="1"/>
</dbReference>
<dbReference type="GO" id="GO:0005876">
    <property type="term" value="C:spindle microtubule"/>
    <property type="evidence" value="ECO:0007669"/>
    <property type="project" value="TreeGrafter"/>
</dbReference>
<dbReference type="GO" id="GO:0090307">
    <property type="term" value="P:mitotic spindle assembly"/>
    <property type="evidence" value="ECO:0007669"/>
    <property type="project" value="TreeGrafter"/>
</dbReference>
<dbReference type="InterPro" id="IPR036961">
    <property type="entry name" value="Kinesin_motor_dom_sf"/>
</dbReference>
<feature type="compositionally biased region" description="Basic residues" evidence="9">
    <location>
        <begin position="737"/>
        <end position="746"/>
    </location>
</feature>
<protein>
    <recommendedName>
        <fullName evidence="10">Kinesin motor domain-containing protein</fullName>
    </recommendedName>
</protein>
<keyword evidence="7" id="KW-0067">ATP-binding</keyword>
<dbReference type="GO" id="GO:0072686">
    <property type="term" value="C:mitotic spindle"/>
    <property type="evidence" value="ECO:0007669"/>
    <property type="project" value="TreeGrafter"/>
</dbReference>
<dbReference type="Proteomes" id="UP000769157">
    <property type="component" value="Unassembled WGS sequence"/>
</dbReference>
<keyword evidence="3" id="KW-0597">Phosphoprotein</keyword>
<dbReference type="GO" id="GO:0008574">
    <property type="term" value="F:plus-end-directed microtubule motor activity"/>
    <property type="evidence" value="ECO:0007669"/>
    <property type="project" value="TreeGrafter"/>
</dbReference>
<dbReference type="PRINTS" id="PR00380">
    <property type="entry name" value="KINESINHEAVY"/>
</dbReference>
<keyword evidence="2" id="KW-0963">Cytoplasm</keyword>
<keyword evidence="7" id="KW-0547">Nucleotide-binding</keyword>
<comment type="subcellular location">
    <subcellularLocation>
        <location evidence="1">Cytoplasm</location>
        <location evidence="1">Cytoskeleton</location>
        <location evidence="1">Spindle</location>
    </subcellularLocation>
</comment>
<keyword evidence="6" id="KW-0206">Cytoskeleton</keyword>
<feature type="coiled-coil region" evidence="8">
    <location>
        <begin position="634"/>
        <end position="679"/>
    </location>
</feature>
<feature type="region of interest" description="Disordered" evidence="9">
    <location>
        <begin position="503"/>
        <end position="530"/>
    </location>
</feature>
<reference evidence="11" key="1">
    <citation type="journal article" date="2021" name="Open Biol.">
        <title>Shared evolutionary footprints suggest mitochondrial oxidative damage underlies multiple complex I losses in fungi.</title>
        <authorList>
            <person name="Schikora-Tamarit M.A."/>
            <person name="Marcet-Houben M."/>
            <person name="Nosek J."/>
            <person name="Gabaldon T."/>
        </authorList>
    </citation>
    <scope>NUCLEOTIDE SEQUENCE</scope>
    <source>
        <strain evidence="11">CBS6075</strain>
    </source>
</reference>
<organism evidence="11 12">
    <name type="scientific">Ogataea philodendri</name>
    <dbReference type="NCBI Taxonomy" id="1378263"/>
    <lineage>
        <taxon>Eukaryota</taxon>
        <taxon>Fungi</taxon>
        <taxon>Dikarya</taxon>
        <taxon>Ascomycota</taxon>
        <taxon>Saccharomycotina</taxon>
        <taxon>Pichiomycetes</taxon>
        <taxon>Pichiales</taxon>
        <taxon>Pichiaceae</taxon>
        <taxon>Ogataea</taxon>
    </lineage>
</organism>
<evidence type="ECO:0000256" key="6">
    <source>
        <dbReference type="ARBA" id="ARBA00023212"/>
    </source>
</evidence>
<dbReference type="RefSeq" id="XP_046062691.1">
    <property type="nucleotide sequence ID" value="XM_046202857.1"/>
</dbReference>
<dbReference type="OrthoDB" id="123929at2759"/>
<comment type="similarity">
    <text evidence="7">Belongs to the TRAFAC class myosin-kinesin ATPase superfamily. Kinesin family.</text>
</comment>
<dbReference type="AlphaFoldDB" id="A0A9P8PBG1"/>
<comment type="caution">
    <text evidence="11">The sequence shown here is derived from an EMBL/GenBank/DDBJ whole genome shotgun (WGS) entry which is preliminary data.</text>
</comment>
<dbReference type="InterPro" id="IPR001752">
    <property type="entry name" value="Kinesin_motor_dom"/>
</dbReference>
<evidence type="ECO:0000313" key="11">
    <source>
        <dbReference type="EMBL" id="KAH3668277.1"/>
    </source>
</evidence>
<evidence type="ECO:0000256" key="5">
    <source>
        <dbReference type="ARBA" id="ARBA00023175"/>
    </source>
</evidence>
<accession>A0A9P8PBG1</accession>
<proteinExistence type="inferred from homology"/>
<dbReference type="Pfam" id="PF00225">
    <property type="entry name" value="Kinesin"/>
    <property type="match status" value="1"/>
</dbReference>
<evidence type="ECO:0000256" key="7">
    <source>
        <dbReference type="PROSITE-ProRule" id="PRU00283"/>
    </source>
</evidence>
<evidence type="ECO:0000256" key="1">
    <source>
        <dbReference type="ARBA" id="ARBA00004186"/>
    </source>
</evidence>
<feature type="binding site" evidence="7">
    <location>
        <begin position="74"/>
        <end position="81"/>
    </location>
    <ligand>
        <name>ATP</name>
        <dbReference type="ChEBI" id="CHEBI:30616"/>
    </ligand>
</feature>
<gene>
    <name evidence="11" type="ORF">OGAPHI_002031</name>
</gene>
<evidence type="ECO:0000259" key="10">
    <source>
        <dbReference type="PROSITE" id="PS50067"/>
    </source>
</evidence>
<dbReference type="GO" id="GO:0007018">
    <property type="term" value="P:microtubule-based movement"/>
    <property type="evidence" value="ECO:0007669"/>
    <property type="project" value="InterPro"/>
</dbReference>
<reference evidence="11" key="2">
    <citation type="submission" date="2021-01" db="EMBL/GenBank/DDBJ databases">
        <authorList>
            <person name="Schikora-Tamarit M.A."/>
        </authorList>
    </citation>
    <scope>NUCLEOTIDE SEQUENCE</scope>
    <source>
        <strain evidence="11">CBS6075</strain>
    </source>
</reference>
<keyword evidence="4 8" id="KW-0175">Coiled coil</keyword>
<dbReference type="GO" id="GO:0051231">
    <property type="term" value="P:spindle elongation"/>
    <property type="evidence" value="ECO:0007669"/>
    <property type="project" value="TreeGrafter"/>
</dbReference>
<feature type="domain" description="Kinesin motor" evidence="10">
    <location>
        <begin position="1"/>
        <end position="339"/>
    </location>
</feature>
<dbReference type="PANTHER" id="PTHR47970:SF29">
    <property type="entry name" value="KINESIN FAMILY MEMBER 20B"/>
    <property type="match status" value="1"/>
</dbReference>
<dbReference type="PANTHER" id="PTHR47970">
    <property type="entry name" value="KINESIN-LIKE PROTEIN KIF11"/>
    <property type="match status" value="1"/>
</dbReference>
<feature type="coiled-coil region" evidence="8">
    <location>
        <begin position="368"/>
        <end position="395"/>
    </location>
</feature>
<dbReference type="Gene3D" id="3.40.850.10">
    <property type="entry name" value="Kinesin motor domain"/>
    <property type="match status" value="1"/>
</dbReference>
<evidence type="ECO:0000313" key="12">
    <source>
        <dbReference type="Proteomes" id="UP000769157"/>
    </source>
</evidence>
<evidence type="ECO:0000256" key="4">
    <source>
        <dbReference type="ARBA" id="ARBA00023054"/>
    </source>
</evidence>
<evidence type="ECO:0000256" key="3">
    <source>
        <dbReference type="ARBA" id="ARBA00022553"/>
    </source>
</evidence>
<dbReference type="SMART" id="SM00129">
    <property type="entry name" value="KISc"/>
    <property type="match status" value="1"/>
</dbReference>
<feature type="region of interest" description="Disordered" evidence="9">
    <location>
        <begin position="723"/>
        <end position="796"/>
    </location>
</feature>
<dbReference type="InterPro" id="IPR047149">
    <property type="entry name" value="KIF11-like"/>
</dbReference>
<evidence type="ECO:0000256" key="2">
    <source>
        <dbReference type="ARBA" id="ARBA00022490"/>
    </source>
</evidence>
<keyword evidence="12" id="KW-1185">Reference proteome</keyword>